<name>A0ACB9JA91_9ASTR</name>
<dbReference type="Proteomes" id="UP001056120">
    <property type="component" value="Linkage Group LG04"/>
</dbReference>
<keyword evidence="2" id="KW-1185">Reference proteome</keyword>
<reference evidence="2" key="1">
    <citation type="journal article" date="2022" name="Mol. Ecol. Resour.">
        <title>The genomes of chicory, endive, great burdock and yacon provide insights into Asteraceae palaeo-polyploidization history and plant inulin production.</title>
        <authorList>
            <person name="Fan W."/>
            <person name="Wang S."/>
            <person name="Wang H."/>
            <person name="Wang A."/>
            <person name="Jiang F."/>
            <person name="Liu H."/>
            <person name="Zhao H."/>
            <person name="Xu D."/>
            <person name="Zhang Y."/>
        </authorList>
    </citation>
    <scope>NUCLEOTIDE SEQUENCE [LARGE SCALE GENOMIC DNA]</scope>
    <source>
        <strain evidence="2">cv. Yunnan</strain>
    </source>
</reference>
<proteinExistence type="predicted"/>
<gene>
    <name evidence="1" type="ORF">L1987_11178</name>
</gene>
<protein>
    <submittedName>
        <fullName evidence="1">Uncharacterized protein</fullName>
    </submittedName>
</protein>
<reference evidence="1 2" key="2">
    <citation type="journal article" date="2022" name="Mol. Ecol. Resour.">
        <title>The genomes of chicory, endive, great burdock and yacon provide insights into Asteraceae paleo-polyploidization history and plant inulin production.</title>
        <authorList>
            <person name="Fan W."/>
            <person name="Wang S."/>
            <person name="Wang H."/>
            <person name="Wang A."/>
            <person name="Jiang F."/>
            <person name="Liu H."/>
            <person name="Zhao H."/>
            <person name="Xu D."/>
            <person name="Zhang Y."/>
        </authorList>
    </citation>
    <scope>NUCLEOTIDE SEQUENCE [LARGE SCALE GENOMIC DNA]</scope>
    <source>
        <strain evidence="2">cv. Yunnan</strain>
        <tissue evidence="1">Leaves</tissue>
    </source>
</reference>
<dbReference type="EMBL" id="CM042021">
    <property type="protein sequence ID" value="KAI3817388.1"/>
    <property type="molecule type" value="Genomic_DNA"/>
</dbReference>
<accession>A0ACB9JA91</accession>
<evidence type="ECO:0000313" key="2">
    <source>
        <dbReference type="Proteomes" id="UP001056120"/>
    </source>
</evidence>
<sequence>MWQLHLVFKRNKTNYDKGQNVHGDRSQKKVRLETYDMLGLDDFSCVALGRVNDVNLIPYLYRVCLKEETVMVEVDESVYVMRVKNFSTWAPTMQKVEDNTEASGSDPEYSLDRESETGSEASNHAEQPQIIVKYGQKKLDDSTYEGTDGKINSVDTKNGDIEDVDDESSLSKPPGFRGQRFEDMGTSTKQNGYDGCGLVGNQRIREEEKVQGDSTY</sequence>
<evidence type="ECO:0000313" key="1">
    <source>
        <dbReference type="EMBL" id="KAI3817388.1"/>
    </source>
</evidence>
<organism evidence="1 2">
    <name type="scientific">Smallanthus sonchifolius</name>
    <dbReference type="NCBI Taxonomy" id="185202"/>
    <lineage>
        <taxon>Eukaryota</taxon>
        <taxon>Viridiplantae</taxon>
        <taxon>Streptophyta</taxon>
        <taxon>Embryophyta</taxon>
        <taxon>Tracheophyta</taxon>
        <taxon>Spermatophyta</taxon>
        <taxon>Magnoliopsida</taxon>
        <taxon>eudicotyledons</taxon>
        <taxon>Gunneridae</taxon>
        <taxon>Pentapetalae</taxon>
        <taxon>asterids</taxon>
        <taxon>campanulids</taxon>
        <taxon>Asterales</taxon>
        <taxon>Asteraceae</taxon>
        <taxon>Asteroideae</taxon>
        <taxon>Heliantheae alliance</taxon>
        <taxon>Millerieae</taxon>
        <taxon>Smallanthus</taxon>
    </lineage>
</organism>
<comment type="caution">
    <text evidence="1">The sequence shown here is derived from an EMBL/GenBank/DDBJ whole genome shotgun (WGS) entry which is preliminary data.</text>
</comment>